<keyword evidence="2" id="KW-1185">Reference proteome</keyword>
<dbReference type="Proteomes" id="UP001497482">
    <property type="component" value="Chromosome 10"/>
</dbReference>
<dbReference type="AlphaFoldDB" id="A0AAV2J532"/>
<organism evidence="1 2">
    <name type="scientific">Knipowitschia caucasica</name>
    <name type="common">Caucasian dwarf goby</name>
    <name type="synonym">Pomatoschistus caucasicus</name>
    <dbReference type="NCBI Taxonomy" id="637954"/>
    <lineage>
        <taxon>Eukaryota</taxon>
        <taxon>Metazoa</taxon>
        <taxon>Chordata</taxon>
        <taxon>Craniata</taxon>
        <taxon>Vertebrata</taxon>
        <taxon>Euteleostomi</taxon>
        <taxon>Actinopterygii</taxon>
        <taxon>Neopterygii</taxon>
        <taxon>Teleostei</taxon>
        <taxon>Neoteleostei</taxon>
        <taxon>Acanthomorphata</taxon>
        <taxon>Gobiaria</taxon>
        <taxon>Gobiiformes</taxon>
        <taxon>Gobioidei</taxon>
        <taxon>Gobiidae</taxon>
        <taxon>Gobiinae</taxon>
        <taxon>Knipowitschia</taxon>
    </lineage>
</organism>
<name>A0AAV2J532_KNICA</name>
<accession>A0AAV2J532</accession>
<dbReference type="EMBL" id="OZ035832">
    <property type="protein sequence ID" value="CAL1571117.1"/>
    <property type="molecule type" value="Genomic_DNA"/>
</dbReference>
<protein>
    <submittedName>
        <fullName evidence="1">Uncharacterized protein</fullName>
    </submittedName>
</protein>
<gene>
    <name evidence="1" type="ORF">KC01_LOCUS3278</name>
</gene>
<evidence type="ECO:0000313" key="2">
    <source>
        <dbReference type="Proteomes" id="UP001497482"/>
    </source>
</evidence>
<evidence type="ECO:0000313" key="1">
    <source>
        <dbReference type="EMBL" id="CAL1571117.1"/>
    </source>
</evidence>
<proteinExistence type="predicted"/>
<reference evidence="1 2" key="1">
    <citation type="submission" date="2024-04" db="EMBL/GenBank/DDBJ databases">
        <authorList>
            <person name="Waldvogel A.-M."/>
            <person name="Schoenle A."/>
        </authorList>
    </citation>
    <scope>NUCLEOTIDE SEQUENCE [LARGE SCALE GENOMIC DNA]</scope>
</reference>
<sequence>MSTLQESDRDDLSVAGVQPFIEEKELEVLEKRHSDLWLNEKRANNLEDSVIEFDEDLASDPLDSEYVPPISLSAGAHQSYWNGSALMDTSYGCGTVNLQKMALWPLLTGEWTHQVILQPLMHPERGRYMDHGVTHSLDVWHAEKNLTKRLHAVKNKSLGGSRTLLTIFGMPVSMQAAEKSSWTFGEVYCTMLVACMSGTWIVLNRRWLKDVEKFLTFRTTSQLESFQNHILIRPAHVNSKGQVSLKRLEDSFECTRVAVRQQEIVNSAPPVENVKARWPALHTERQVLAEFNQITSSKLGNDFVEALDCLTTQFIKLFKAKRGSAGAKLSKIVRHLDSCQRRWRKEKGTHQKRWWNCRKTLVTERSLKIIILDMSETHGQMPSRKQKKLCS</sequence>